<keyword evidence="2" id="KW-0378">Hydrolase</keyword>
<organism evidence="2 3">
    <name type="scientific">Moorena producens (strain JHB)</name>
    <dbReference type="NCBI Taxonomy" id="1454205"/>
    <lineage>
        <taxon>Bacteria</taxon>
        <taxon>Bacillati</taxon>
        <taxon>Cyanobacteriota</taxon>
        <taxon>Cyanophyceae</taxon>
        <taxon>Coleofasciculales</taxon>
        <taxon>Coleofasciculaceae</taxon>
        <taxon>Moorena</taxon>
    </lineage>
</organism>
<reference evidence="3" key="1">
    <citation type="submission" date="2016-10" db="EMBL/GenBank/DDBJ databases">
        <title>Comparative genomics uncovers the prolific and rare metabolic potential of the cyanobacterial genus Moorea.</title>
        <authorList>
            <person name="Leao T."/>
            <person name="Castelao G."/>
            <person name="Korobeynikov A."/>
            <person name="Monroe E.A."/>
            <person name="Podell S."/>
            <person name="Glukhov E."/>
            <person name="Allen E."/>
            <person name="Gerwick W.H."/>
            <person name="Gerwick L."/>
        </authorList>
    </citation>
    <scope>NUCLEOTIDE SEQUENCE [LARGE SCALE GENOMIC DNA]</scope>
    <source>
        <strain evidence="3">JHB</strain>
    </source>
</reference>
<dbReference type="PANTHER" id="PTHR34107">
    <property type="entry name" value="SLL0198 PROTEIN-RELATED"/>
    <property type="match status" value="1"/>
</dbReference>
<keyword evidence="2" id="KW-0540">Nuclease</keyword>
<dbReference type="Proteomes" id="UP000176944">
    <property type="component" value="Chromosome"/>
</dbReference>
<dbReference type="SUPFAM" id="SSF52980">
    <property type="entry name" value="Restriction endonuclease-like"/>
    <property type="match status" value="2"/>
</dbReference>
<evidence type="ECO:0000313" key="3">
    <source>
        <dbReference type="Proteomes" id="UP000176944"/>
    </source>
</evidence>
<dbReference type="InterPro" id="IPR011335">
    <property type="entry name" value="Restrct_endonuc-II-like"/>
</dbReference>
<protein>
    <submittedName>
        <fullName evidence="2">Uma2 family endonuclease</fullName>
    </submittedName>
</protein>
<gene>
    <name evidence="2" type="ORF">BJP36_12360</name>
</gene>
<accession>A0A1D9FZ84</accession>
<dbReference type="AlphaFoldDB" id="A0A1D9FZ84"/>
<name>A0A1D9FZ84_MOOP1</name>
<proteinExistence type="predicted"/>
<feature type="domain" description="Putative restriction endonuclease" evidence="1">
    <location>
        <begin position="26"/>
        <end position="228"/>
    </location>
</feature>
<keyword evidence="2" id="KW-0255">Endonuclease</keyword>
<evidence type="ECO:0000259" key="1">
    <source>
        <dbReference type="Pfam" id="PF05685"/>
    </source>
</evidence>
<dbReference type="CDD" id="cd06260">
    <property type="entry name" value="DUF820-like"/>
    <property type="match status" value="1"/>
</dbReference>
<dbReference type="EMBL" id="CP017708">
    <property type="protein sequence ID" value="AOY80595.1"/>
    <property type="molecule type" value="Genomic_DNA"/>
</dbReference>
<sequence>MTRLLIQTQTVPVMVNLPGIIPMTPAQFSEFCLANRDLRIERTASGEVVIMPPVFSDTGNRNLKIAQQLANWADLDGTGETFDSSTGFTLPNGAIRSPDACWIKLESWNALTEEQKASFAPICPDFVIELRSASDTLSALQDKMQEYLDNGTSLGWLSDAARSWGGSAVLGVSPMSDCRGFPHERLHQEIDRQNRKIYIYRPDQEPEILDNPETVSGAPELMGFVLKMSKIW</sequence>
<dbReference type="PANTHER" id="PTHR34107:SF7">
    <property type="entry name" value="SLR2092 PROTEIN"/>
    <property type="match status" value="1"/>
</dbReference>
<dbReference type="Gene3D" id="3.90.1570.10">
    <property type="entry name" value="tt1808, chain A"/>
    <property type="match status" value="2"/>
</dbReference>
<dbReference type="InterPro" id="IPR012296">
    <property type="entry name" value="Nuclease_put_TT1808"/>
</dbReference>
<evidence type="ECO:0000313" key="2">
    <source>
        <dbReference type="EMBL" id="AOY80595.1"/>
    </source>
</evidence>
<dbReference type="Pfam" id="PF05685">
    <property type="entry name" value="Uma2"/>
    <property type="match status" value="1"/>
</dbReference>
<dbReference type="InterPro" id="IPR008538">
    <property type="entry name" value="Uma2"/>
</dbReference>
<dbReference type="GO" id="GO:0004519">
    <property type="term" value="F:endonuclease activity"/>
    <property type="evidence" value="ECO:0007669"/>
    <property type="project" value="UniProtKB-KW"/>
</dbReference>